<dbReference type="InterPro" id="IPR015894">
    <property type="entry name" value="Guanylate-bd_N"/>
</dbReference>
<dbReference type="InterPro" id="IPR030386">
    <property type="entry name" value="G_GB1_RHD3_dom"/>
</dbReference>
<gene>
    <name evidence="5" type="ORF">CPAV1605_594</name>
</gene>
<dbReference type="PANTHER" id="PTHR10751">
    <property type="entry name" value="GUANYLATE BINDING PROTEIN"/>
    <property type="match status" value="1"/>
</dbReference>
<accession>A0A5E8CJR5</accession>
<dbReference type="InterPro" id="IPR027417">
    <property type="entry name" value="P-loop_NTPase"/>
</dbReference>
<keyword evidence="1" id="KW-0547">Nucleotide-binding</keyword>
<keyword evidence="3" id="KW-0812">Transmembrane</keyword>
<name>A0A5E8CJR5_9ZZZZ</name>
<dbReference type="PROSITE" id="PS51715">
    <property type="entry name" value="G_GB1_RHD3"/>
    <property type="match status" value="1"/>
</dbReference>
<evidence type="ECO:0000256" key="1">
    <source>
        <dbReference type="ARBA" id="ARBA00022741"/>
    </source>
</evidence>
<reference evidence="5" key="1">
    <citation type="submission" date="2019-09" db="EMBL/GenBank/DDBJ databases">
        <authorList>
            <person name="Needham M D."/>
        </authorList>
    </citation>
    <scope>NUCLEOTIDE SEQUENCE</scope>
</reference>
<organism evidence="5">
    <name type="scientific">seawater metagenome</name>
    <dbReference type="NCBI Taxonomy" id="1561972"/>
    <lineage>
        <taxon>unclassified sequences</taxon>
        <taxon>metagenomes</taxon>
        <taxon>ecological metagenomes</taxon>
    </lineage>
</organism>
<sequence length="537" mass="62082">MKDKNKLHEVIELEKLISTNDRNIRDEPQIYNNFRDSVQLISFEDEESGNIILHENNLLQVLDMVPPDMPVSIISIIGAFRTGKSFILNILLKFLESYSSNIISTTNSNNIIDKLQTVPGNKNCFGSGFVWCNGIESQTMGIWIWNRPIIYNHPKDGKIAIVLMDTQGLFDLNTNQKKTITLFGMSALISSHVIYNVDKRIQEDNLQHLALFSAYGQLVNKSIDKGKCLQTLQFLVRDWQNFDEMDTNQELGEFKTFSERYLEQIFCLRSSKDLNNTRNQIMNCFEKITCSFLPHPGLKATSSSFKGNFKELNKDFIKNVKNYINETFIENSLDTKKVGGIEIKANEIFNLIKNYLTIFQNEKGFPKATTILESTIMIQHSIAIEKGLSHFRDSMESHNYNNPYYLLPNQFNNLIHKNMLSSCDIFLKNCTLGDSNVIQNSKIILENRIEEQSGLYRKLNDERRPLKFFGPYIIPLFGIIFSLILSKLFATCSTSVTICYELYFLFSVSYYLSITVMVIFFLVRYYIPSRKRTFALF</sequence>
<keyword evidence="2" id="KW-0342">GTP-binding</keyword>
<feature type="domain" description="GB1/RHD3-type G" evidence="4">
    <location>
        <begin position="68"/>
        <end position="332"/>
    </location>
</feature>
<dbReference type="Pfam" id="PF02263">
    <property type="entry name" value="GBP"/>
    <property type="match status" value="1"/>
</dbReference>
<evidence type="ECO:0000256" key="3">
    <source>
        <dbReference type="SAM" id="Phobius"/>
    </source>
</evidence>
<keyword evidence="3" id="KW-1133">Transmembrane helix</keyword>
<proteinExistence type="predicted"/>
<feature type="transmembrane region" description="Helical" evidence="3">
    <location>
        <begin position="468"/>
        <end position="490"/>
    </location>
</feature>
<evidence type="ECO:0000256" key="2">
    <source>
        <dbReference type="ARBA" id="ARBA00023134"/>
    </source>
</evidence>
<dbReference type="AlphaFoldDB" id="A0A5E8CJR5"/>
<dbReference type="Gene3D" id="3.40.50.300">
    <property type="entry name" value="P-loop containing nucleotide triphosphate hydrolases"/>
    <property type="match status" value="1"/>
</dbReference>
<dbReference type="EMBL" id="CABVLZ010000002">
    <property type="protein sequence ID" value="VVU94869.1"/>
    <property type="molecule type" value="Genomic_DNA"/>
</dbReference>
<evidence type="ECO:0000259" key="4">
    <source>
        <dbReference type="PROSITE" id="PS51715"/>
    </source>
</evidence>
<feature type="transmembrane region" description="Helical" evidence="3">
    <location>
        <begin position="502"/>
        <end position="527"/>
    </location>
</feature>
<dbReference type="SUPFAM" id="SSF52540">
    <property type="entry name" value="P-loop containing nucleoside triphosphate hydrolases"/>
    <property type="match status" value="1"/>
</dbReference>
<keyword evidence="3" id="KW-0472">Membrane</keyword>
<dbReference type="GO" id="GO:0005525">
    <property type="term" value="F:GTP binding"/>
    <property type="evidence" value="ECO:0007669"/>
    <property type="project" value="UniProtKB-KW"/>
</dbReference>
<dbReference type="GO" id="GO:0003924">
    <property type="term" value="F:GTPase activity"/>
    <property type="evidence" value="ECO:0007669"/>
    <property type="project" value="InterPro"/>
</dbReference>
<dbReference type="Gene3D" id="1.20.58.420">
    <property type="entry name" value="AHSP"/>
    <property type="match status" value="1"/>
</dbReference>
<protein>
    <submittedName>
        <fullName evidence="5">Guanylate-binding protein, N-terminal domain</fullName>
    </submittedName>
</protein>
<evidence type="ECO:0000313" key="5">
    <source>
        <dbReference type="EMBL" id="VVU94869.1"/>
    </source>
</evidence>